<dbReference type="InterPro" id="IPR036961">
    <property type="entry name" value="Kinesin_motor_dom_sf"/>
</dbReference>
<feature type="coiled-coil region" evidence="5">
    <location>
        <begin position="363"/>
        <end position="390"/>
    </location>
</feature>
<dbReference type="InterPro" id="IPR001752">
    <property type="entry name" value="Kinesin_motor_dom"/>
</dbReference>
<dbReference type="AlphaFoldDB" id="A0AA88H4A1"/>
<proteinExistence type="inferred from homology"/>
<dbReference type="InterPro" id="IPR027640">
    <property type="entry name" value="Kinesin-like_fam"/>
</dbReference>
<dbReference type="InterPro" id="IPR019821">
    <property type="entry name" value="Kinesin_motor_CS"/>
</dbReference>
<dbReference type="RefSeq" id="XP_044555435.1">
    <property type="nucleotide sequence ID" value="XM_044697003.1"/>
</dbReference>
<gene>
    <name evidence="8" type="ORF">C9374_007072</name>
</gene>
<evidence type="ECO:0000256" key="6">
    <source>
        <dbReference type="SAM" id="MobiDB-lite"/>
    </source>
</evidence>
<dbReference type="EMBL" id="PYSW02000002">
    <property type="protein sequence ID" value="KAG2393541.1"/>
    <property type="molecule type" value="Genomic_DNA"/>
</dbReference>
<dbReference type="SMART" id="SM00129">
    <property type="entry name" value="KISc"/>
    <property type="match status" value="1"/>
</dbReference>
<dbReference type="GeneID" id="68099526"/>
<evidence type="ECO:0000256" key="5">
    <source>
        <dbReference type="SAM" id="Coils"/>
    </source>
</evidence>
<feature type="compositionally biased region" description="Polar residues" evidence="6">
    <location>
        <begin position="39"/>
        <end position="63"/>
    </location>
</feature>
<feature type="region of interest" description="Disordered" evidence="6">
    <location>
        <begin position="33"/>
        <end position="76"/>
    </location>
</feature>
<dbReference type="Gene3D" id="3.40.850.10">
    <property type="entry name" value="Kinesin motor domain"/>
    <property type="match status" value="1"/>
</dbReference>
<feature type="compositionally biased region" description="Polar residues" evidence="6">
    <location>
        <begin position="95"/>
        <end position="140"/>
    </location>
</feature>
<dbReference type="GO" id="GO:0003777">
    <property type="term" value="F:microtubule motor activity"/>
    <property type="evidence" value="ECO:0007669"/>
    <property type="project" value="InterPro"/>
</dbReference>
<name>A0AA88H4A1_NAELO</name>
<evidence type="ECO:0000256" key="4">
    <source>
        <dbReference type="RuleBase" id="RU000394"/>
    </source>
</evidence>
<evidence type="ECO:0000259" key="7">
    <source>
        <dbReference type="PROSITE" id="PS50067"/>
    </source>
</evidence>
<protein>
    <recommendedName>
        <fullName evidence="4">Kinesin-like protein</fullName>
    </recommendedName>
</protein>
<dbReference type="GO" id="GO:0005524">
    <property type="term" value="F:ATP binding"/>
    <property type="evidence" value="ECO:0007669"/>
    <property type="project" value="UniProtKB-UniRule"/>
</dbReference>
<dbReference type="GO" id="GO:0007018">
    <property type="term" value="P:microtubule-based movement"/>
    <property type="evidence" value="ECO:0007669"/>
    <property type="project" value="InterPro"/>
</dbReference>
<dbReference type="Proteomes" id="UP000816034">
    <property type="component" value="Unassembled WGS sequence"/>
</dbReference>
<feature type="binding site" evidence="3">
    <location>
        <begin position="493"/>
        <end position="500"/>
    </location>
    <ligand>
        <name>ATP</name>
        <dbReference type="ChEBI" id="CHEBI:30616"/>
    </ligand>
</feature>
<evidence type="ECO:0000256" key="3">
    <source>
        <dbReference type="PROSITE-ProRule" id="PRU00283"/>
    </source>
</evidence>
<dbReference type="Pfam" id="PF00225">
    <property type="entry name" value="Kinesin"/>
    <property type="match status" value="1"/>
</dbReference>
<keyword evidence="1 3" id="KW-0547">Nucleotide-binding</keyword>
<keyword evidence="9" id="KW-1185">Reference proteome</keyword>
<evidence type="ECO:0000313" key="8">
    <source>
        <dbReference type="EMBL" id="KAG2393541.1"/>
    </source>
</evidence>
<comment type="similarity">
    <text evidence="3 4">Belongs to the TRAFAC class myosin-kinesin ATPase superfamily. Kinesin family.</text>
</comment>
<dbReference type="PRINTS" id="PR00380">
    <property type="entry name" value="KINESINHEAVY"/>
</dbReference>
<reference evidence="8 9" key="1">
    <citation type="journal article" date="2018" name="BMC Genomics">
        <title>The genome of Naegleria lovaniensis, the basis for a comparative approach to unravel pathogenicity factors of the human pathogenic amoeba N. fowleri.</title>
        <authorList>
            <person name="Liechti N."/>
            <person name="Schurch N."/>
            <person name="Bruggmann R."/>
            <person name="Wittwer M."/>
        </authorList>
    </citation>
    <scope>NUCLEOTIDE SEQUENCE [LARGE SCALE GENOMIC DNA]</scope>
    <source>
        <strain evidence="8 9">ATCC 30569</strain>
    </source>
</reference>
<feature type="domain" description="Kinesin motor" evidence="7">
    <location>
        <begin position="404"/>
        <end position="762"/>
    </location>
</feature>
<evidence type="ECO:0000256" key="2">
    <source>
        <dbReference type="ARBA" id="ARBA00022840"/>
    </source>
</evidence>
<evidence type="ECO:0000256" key="1">
    <source>
        <dbReference type="ARBA" id="ARBA00022741"/>
    </source>
</evidence>
<comment type="caution">
    <text evidence="8">The sequence shown here is derived from an EMBL/GenBank/DDBJ whole genome shotgun (WGS) entry which is preliminary data.</text>
</comment>
<keyword evidence="5" id="KW-0175">Coiled coil</keyword>
<sequence>MKPSSNTPTSSIEEALKMIEERTSQMNLEIRKHFDRSKSSSSIELNVQNDNDQQEQPTSNPTRNRGRSYLSKENQMEDISKIFNAIRAKRKTVEKTPSATASNTNHSTPVDVSEFNSPSTRKPSTPNNNFHPSSISRQATPLQNVNSTINGSHQRIDVQHVDDSLATVNNFSVNREEEDVSECTSDRSSTSACSMGSQYNVVELQAKVDALTTALTKANNNLEDFQSGLETSIQKQSELKNYYQSFLKNMSRQHAQKVEDLQERINHLEKENYGLKEQLKTFNNCAINSQAVPATCSRESILSRDAILKASKRASQVCASTKEELQSLKKFLLSEYDPFKEVSNFAQEVVSKSLTIFNDSQISEQYKHKLAELEEKQQQLSQLLLQEINSRKSLQNELIEERGNIRVCCRIRPEWSFPAENTKFVHSLFHRSCIIHEQTTDTVITINRKGRIRTFELDQVYGTSASQDLIFADLKPLIHSSFDGYNVCMMMYGETGSGKSFTMNGTSAQQGIIPRAITELFHLIDMHRCFCDVKLRLSVVEIYNNDVRDMLSPNGSTEKEAYYSSSELRYSAVQDEQHLRQLIKECVSKRSEGRTLMNANSSRSHFIVSIEIEKRLCAQTEKLQPSRDFLLKQPVETNEKTNQQNTSAQNLVTQPLSTKSVLRFVDLAGSENVEMSGVLVNSEQFAETSHVNKSLAAVQDVVVALAQKQRHIPFRNSKLTQVLRDSLEGDSKVLIMVTVSPQDKFGAETIHALSFAEKVKQIKRKKATRQTVVN</sequence>
<dbReference type="InterPro" id="IPR027417">
    <property type="entry name" value="P-loop_NTPase"/>
</dbReference>
<dbReference type="GO" id="GO:0008017">
    <property type="term" value="F:microtubule binding"/>
    <property type="evidence" value="ECO:0007669"/>
    <property type="project" value="InterPro"/>
</dbReference>
<feature type="region of interest" description="Disordered" evidence="6">
    <location>
        <begin position="92"/>
        <end position="140"/>
    </location>
</feature>
<dbReference type="PROSITE" id="PS00411">
    <property type="entry name" value="KINESIN_MOTOR_1"/>
    <property type="match status" value="1"/>
</dbReference>
<accession>A0AA88H4A1</accession>
<evidence type="ECO:0000313" key="9">
    <source>
        <dbReference type="Proteomes" id="UP000816034"/>
    </source>
</evidence>
<dbReference type="PROSITE" id="PS50067">
    <property type="entry name" value="KINESIN_MOTOR_2"/>
    <property type="match status" value="1"/>
</dbReference>
<feature type="coiled-coil region" evidence="5">
    <location>
        <begin position="251"/>
        <end position="278"/>
    </location>
</feature>
<dbReference type="GO" id="GO:0005874">
    <property type="term" value="C:microtubule"/>
    <property type="evidence" value="ECO:0007669"/>
    <property type="project" value="UniProtKB-KW"/>
</dbReference>
<dbReference type="PANTHER" id="PTHR47972:SF28">
    <property type="entry name" value="KINESIN-LIKE PROTEIN KLP-3"/>
    <property type="match status" value="1"/>
</dbReference>
<keyword evidence="4" id="KW-0493">Microtubule</keyword>
<keyword evidence="2 3" id="KW-0067">ATP-binding</keyword>
<keyword evidence="3 4" id="KW-0505">Motor protein</keyword>
<dbReference type="PANTHER" id="PTHR47972">
    <property type="entry name" value="KINESIN-LIKE PROTEIN KLP-3"/>
    <property type="match status" value="1"/>
</dbReference>
<organism evidence="8 9">
    <name type="scientific">Naegleria lovaniensis</name>
    <name type="common">Amoeba</name>
    <dbReference type="NCBI Taxonomy" id="51637"/>
    <lineage>
        <taxon>Eukaryota</taxon>
        <taxon>Discoba</taxon>
        <taxon>Heterolobosea</taxon>
        <taxon>Tetramitia</taxon>
        <taxon>Eutetramitia</taxon>
        <taxon>Vahlkampfiidae</taxon>
        <taxon>Naegleria</taxon>
    </lineage>
</organism>
<dbReference type="SUPFAM" id="SSF52540">
    <property type="entry name" value="P-loop containing nucleoside triphosphate hydrolases"/>
    <property type="match status" value="1"/>
</dbReference>